<proteinExistence type="predicted"/>
<sequence length="278" mass="31771">MQNPDDPVERLSHINAPPPPEPHSDHHANNLLNQPHDDSPNESPESQHSPDHDPQILRPPPQDDHHRPDHAPPPPSHQSHMAPSPPPFLPPVMTHHHHHHLQLPHYLNCQVPIPSYAYPMLFLRAPTPDTYVVKRPWSTGLFDCLSDPKNCFITAFCPCVTFGQVSEILNEGHTPWWEGAMAYILMEVTTMTIGTCLCGWTYRLKMRQKHSLKGNPLMDFVFTFFFTRLSLCQLYRQLDHLGYNVPLGWFANKDKQNHGGMGNRFQVVPPAVEPGMFR</sequence>
<dbReference type="Proteomes" id="UP001161247">
    <property type="component" value="Chromosome 2"/>
</dbReference>
<evidence type="ECO:0000313" key="2">
    <source>
        <dbReference type="EMBL" id="CAI9092883.1"/>
    </source>
</evidence>
<feature type="compositionally biased region" description="Basic and acidic residues" evidence="1">
    <location>
        <begin position="48"/>
        <end position="70"/>
    </location>
</feature>
<dbReference type="PANTHER" id="PTHR15907">
    <property type="entry name" value="DUF614 FAMILY PROTEIN-RELATED"/>
    <property type="match status" value="1"/>
</dbReference>
<name>A0AAV1CCF8_OLDCO</name>
<feature type="region of interest" description="Disordered" evidence="1">
    <location>
        <begin position="1"/>
        <end position="93"/>
    </location>
</feature>
<dbReference type="EMBL" id="OX459119">
    <property type="protein sequence ID" value="CAI9092883.1"/>
    <property type="molecule type" value="Genomic_DNA"/>
</dbReference>
<accession>A0AAV1CCF8</accession>
<dbReference type="NCBIfam" id="TIGR01571">
    <property type="entry name" value="A_thal_Cys_rich"/>
    <property type="match status" value="1"/>
</dbReference>
<dbReference type="Pfam" id="PF04749">
    <property type="entry name" value="PLAC8"/>
    <property type="match status" value="1"/>
</dbReference>
<organism evidence="2 3">
    <name type="scientific">Oldenlandia corymbosa var. corymbosa</name>
    <dbReference type="NCBI Taxonomy" id="529605"/>
    <lineage>
        <taxon>Eukaryota</taxon>
        <taxon>Viridiplantae</taxon>
        <taxon>Streptophyta</taxon>
        <taxon>Embryophyta</taxon>
        <taxon>Tracheophyta</taxon>
        <taxon>Spermatophyta</taxon>
        <taxon>Magnoliopsida</taxon>
        <taxon>eudicotyledons</taxon>
        <taxon>Gunneridae</taxon>
        <taxon>Pentapetalae</taxon>
        <taxon>asterids</taxon>
        <taxon>lamiids</taxon>
        <taxon>Gentianales</taxon>
        <taxon>Rubiaceae</taxon>
        <taxon>Rubioideae</taxon>
        <taxon>Spermacoceae</taxon>
        <taxon>Hedyotis-Oldenlandia complex</taxon>
        <taxon>Oldenlandia</taxon>
    </lineage>
</organism>
<evidence type="ECO:0000256" key="1">
    <source>
        <dbReference type="SAM" id="MobiDB-lite"/>
    </source>
</evidence>
<keyword evidence="3" id="KW-1185">Reference proteome</keyword>
<reference evidence="2" key="1">
    <citation type="submission" date="2023-03" db="EMBL/GenBank/DDBJ databases">
        <authorList>
            <person name="Julca I."/>
        </authorList>
    </citation>
    <scope>NUCLEOTIDE SEQUENCE</scope>
</reference>
<evidence type="ECO:0000313" key="3">
    <source>
        <dbReference type="Proteomes" id="UP001161247"/>
    </source>
</evidence>
<gene>
    <name evidence="2" type="ORF">OLC1_LOCUS4442</name>
</gene>
<protein>
    <submittedName>
        <fullName evidence="2">OLC1v1028240C1</fullName>
    </submittedName>
</protein>
<dbReference type="AlphaFoldDB" id="A0AAV1CCF8"/>
<dbReference type="InterPro" id="IPR006461">
    <property type="entry name" value="PLAC_motif_containing"/>
</dbReference>